<dbReference type="GO" id="GO:0005634">
    <property type="term" value="C:nucleus"/>
    <property type="evidence" value="ECO:0007669"/>
    <property type="project" value="UniProtKB-SubCell"/>
</dbReference>
<evidence type="ECO:0000256" key="1">
    <source>
        <dbReference type="ARBA" id="ARBA00001968"/>
    </source>
</evidence>
<comment type="similarity">
    <text evidence="3">Belongs to the HARBI1 family.</text>
</comment>
<dbReference type="VEuPathDB" id="VectorBase:ACUA001175"/>
<sequence>MISALLLISDLFESDDSTTTDSDDYRVGYGYSSDSAESCSDSEESRKSIPSHLDNEWFLKCLHVSRDVFKELYDNLLPQLKTTKRSTAYEKLAATLRYLAKGTCTSDLGVGGYKAMPRKVFQEMFPQTLNALHDLICKKYITLKLQNNDEQMEAERYFETHFPKLPRAALCALGTHIEIAEPTDEKHLYYYKYGTYSLNALMICDHRKHIRYVNASFCGALHDAQLWTSSDLDKYFAEEYVNGKSNCQVLAKPMFASKPWIVTPIGNANPNSPEITFNDQHAKAFAIAEETILLLKKRFRCLLGKPPIPYTPAECMTIIHVCCALHNMCMADPNVK</sequence>
<keyword evidence="5" id="KW-0479">Metal-binding</keyword>
<dbReference type="Proteomes" id="UP000075883">
    <property type="component" value="Unassembled WGS sequence"/>
</dbReference>
<comment type="cofactor">
    <cofactor evidence="1">
        <name>a divalent metal cation</name>
        <dbReference type="ChEBI" id="CHEBI:60240"/>
    </cofactor>
</comment>
<dbReference type="InterPro" id="IPR027806">
    <property type="entry name" value="HARBI1_dom"/>
</dbReference>
<evidence type="ECO:0000256" key="4">
    <source>
        <dbReference type="ARBA" id="ARBA00022722"/>
    </source>
</evidence>
<evidence type="ECO:0000256" key="6">
    <source>
        <dbReference type="ARBA" id="ARBA00022801"/>
    </source>
</evidence>
<dbReference type="GO" id="GO:0016787">
    <property type="term" value="F:hydrolase activity"/>
    <property type="evidence" value="ECO:0007669"/>
    <property type="project" value="UniProtKB-KW"/>
</dbReference>
<keyword evidence="10" id="KW-1185">Reference proteome</keyword>
<dbReference type="EnsemblMetazoa" id="ACUA001175-RA">
    <property type="protein sequence ID" value="ACUA001175-PA"/>
    <property type="gene ID" value="ACUA001175"/>
</dbReference>
<evidence type="ECO:0000259" key="8">
    <source>
        <dbReference type="Pfam" id="PF13359"/>
    </source>
</evidence>
<dbReference type="STRING" id="139723.A0A182LSZ7"/>
<evidence type="ECO:0000256" key="2">
    <source>
        <dbReference type="ARBA" id="ARBA00004123"/>
    </source>
</evidence>
<dbReference type="Pfam" id="PF13359">
    <property type="entry name" value="DDE_Tnp_4"/>
    <property type="match status" value="1"/>
</dbReference>
<dbReference type="GO" id="GO:0004518">
    <property type="term" value="F:nuclease activity"/>
    <property type="evidence" value="ECO:0007669"/>
    <property type="project" value="UniProtKB-KW"/>
</dbReference>
<dbReference type="AlphaFoldDB" id="A0A182LSZ7"/>
<keyword evidence="4" id="KW-0540">Nuclease</keyword>
<keyword evidence="6" id="KW-0378">Hydrolase</keyword>
<name>A0A182LSZ7_9DIPT</name>
<evidence type="ECO:0000313" key="10">
    <source>
        <dbReference type="Proteomes" id="UP000075883"/>
    </source>
</evidence>
<evidence type="ECO:0000256" key="5">
    <source>
        <dbReference type="ARBA" id="ARBA00022723"/>
    </source>
</evidence>
<accession>A0A182LSZ7</accession>
<feature type="domain" description="DDE Tnp4" evidence="8">
    <location>
        <begin position="174"/>
        <end position="327"/>
    </location>
</feature>
<dbReference type="PANTHER" id="PTHR22930">
    <property type="match status" value="1"/>
</dbReference>
<reference evidence="10" key="1">
    <citation type="submission" date="2013-09" db="EMBL/GenBank/DDBJ databases">
        <title>The Genome Sequence of Anopheles culicifacies species A.</title>
        <authorList>
            <consortium name="The Broad Institute Genomics Platform"/>
            <person name="Neafsey D.E."/>
            <person name="Besansky N."/>
            <person name="Howell P."/>
            <person name="Walton C."/>
            <person name="Young S.K."/>
            <person name="Zeng Q."/>
            <person name="Gargeya S."/>
            <person name="Fitzgerald M."/>
            <person name="Haas B."/>
            <person name="Abouelleil A."/>
            <person name="Allen A.W."/>
            <person name="Alvarado L."/>
            <person name="Arachchi H.M."/>
            <person name="Berlin A.M."/>
            <person name="Chapman S.B."/>
            <person name="Gainer-Dewar J."/>
            <person name="Goldberg J."/>
            <person name="Griggs A."/>
            <person name="Gujja S."/>
            <person name="Hansen M."/>
            <person name="Howarth C."/>
            <person name="Imamovic A."/>
            <person name="Ireland A."/>
            <person name="Larimer J."/>
            <person name="McCowan C."/>
            <person name="Murphy C."/>
            <person name="Pearson M."/>
            <person name="Poon T.W."/>
            <person name="Priest M."/>
            <person name="Roberts A."/>
            <person name="Saif S."/>
            <person name="Shea T."/>
            <person name="Sisk P."/>
            <person name="Sykes S."/>
            <person name="Wortman J."/>
            <person name="Nusbaum C."/>
            <person name="Birren B."/>
        </authorList>
    </citation>
    <scope>NUCLEOTIDE SEQUENCE [LARGE SCALE GENOMIC DNA]</scope>
    <source>
        <strain evidence="10">A-37</strain>
    </source>
</reference>
<protein>
    <recommendedName>
        <fullName evidence="8">DDE Tnp4 domain-containing protein</fullName>
    </recommendedName>
</protein>
<dbReference type="InterPro" id="IPR045249">
    <property type="entry name" value="HARBI1-like"/>
</dbReference>
<comment type="subcellular location">
    <subcellularLocation>
        <location evidence="2">Nucleus</location>
    </subcellularLocation>
</comment>
<evidence type="ECO:0000313" key="9">
    <source>
        <dbReference type="EnsemblMetazoa" id="ACUA001175-PA"/>
    </source>
</evidence>
<evidence type="ECO:0000256" key="7">
    <source>
        <dbReference type="ARBA" id="ARBA00023242"/>
    </source>
</evidence>
<dbReference type="PANTHER" id="PTHR22930:SF289">
    <property type="entry name" value="DDE TNP4 DOMAIN-CONTAINING PROTEIN-RELATED"/>
    <property type="match status" value="1"/>
</dbReference>
<dbReference type="EMBL" id="AXCM01002711">
    <property type="status" value="NOT_ANNOTATED_CDS"/>
    <property type="molecule type" value="Genomic_DNA"/>
</dbReference>
<dbReference type="GO" id="GO:0046872">
    <property type="term" value="F:metal ion binding"/>
    <property type="evidence" value="ECO:0007669"/>
    <property type="project" value="UniProtKB-KW"/>
</dbReference>
<evidence type="ECO:0000256" key="3">
    <source>
        <dbReference type="ARBA" id="ARBA00006958"/>
    </source>
</evidence>
<organism evidence="9 10">
    <name type="scientific">Anopheles culicifacies</name>
    <dbReference type="NCBI Taxonomy" id="139723"/>
    <lineage>
        <taxon>Eukaryota</taxon>
        <taxon>Metazoa</taxon>
        <taxon>Ecdysozoa</taxon>
        <taxon>Arthropoda</taxon>
        <taxon>Hexapoda</taxon>
        <taxon>Insecta</taxon>
        <taxon>Pterygota</taxon>
        <taxon>Neoptera</taxon>
        <taxon>Endopterygota</taxon>
        <taxon>Diptera</taxon>
        <taxon>Nematocera</taxon>
        <taxon>Culicoidea</taxon>
        <taxon>Culicidae</taxon>
        <taxon>Anophelinae</taxon>
        <taxon>Anopheles</taxon>
        <taxon>culicifacies species complex</taxon>
    </lineage>
</organism>
<reference evidence="9" key="2">
    <citation type="submission" date="2020-05" db="UniProtKB">
        <authorList>
            <consortium name="EnsemblMetazoa"/>
        </authorList>
    </citation>
    <scope>IDENTIFICATION</scope>
    <source>
        <strain evidence="9">A-37</strain>
    </source>
</reference>
<keyword evidence="7" id="KW-0539">Nucleus</keyword>
<proteinExistence type="inferred from homology"/>